<keyword evidence="4" id="KW-0175">Coiled coil</keyword>
<evidence type="ECO:0000256" key="4">
    <source>
        <dbReference type="SAM" id="Coils"/>
    </source>
</evidence>
<protein>
    <recommendedName>
        <fullName evidence="6">Cas12f1-like TNB domain-containing protein</fullName>
    </recommendedName>
</protein>
<evidence type="ECO:0000256" key="5">
    <source>
        <dbReference type="SAM" id="MobiDB-lite"/>
    </source>
</evidence>
<dbReference type="GO" id="GO:0003677">
    <property type="term" value="F:DNA binding"/>
    <property type="evidence" value="ECO:0007669"/>
    <property type="project" value="UniProtKB-KW"/>
</dbReference>
<gene>
    <name evidence="7" type="ORF">O0I10_007010</name>
</gene>
<dbReference type="InterPro" id="IPR029060">
    <property type="entry name" value="PIN-like_dom_sf"/>
</dbReference>
<dbReference type="EMBL" id="JARTCD010000033">
    <property type="protein sequence ID" value="KAJ8657194.1"/>
    <property type="molecule type" value="Genomic_DNA"/>
</dbReference>
<feature type="region of interest" description="Disordered" evidence="5">
    <location>
        <begin position="420"/>
        <end position="440"/>
    </location>
</feature>
<feature type="domain" description="Cas12f1-like TNB" evidence="6">
    <location>
        <begin position="1328"/>
        <end position="1402"/>
    </location>
</feature>
<dbReference type="Proteomes" id="UP001234581">
    <property type="component" value="Unassembled WGS sequence"/>
</dbReference>
<dbReference type="Gene3D" id="3.40.50.1010">
    <property type="entry name" value="5'-nuclease"/>
    <property type="match status" value="1"/>
</dbReference>
<feature type="compositionally biased region" description="Basic and acidic residues" evidence="5">
    <location>
        <begin position="452"/>
        <end position="463"/>
    </location>
</feature>
<evidence type="ECO:0000259" key="6">
    <source>
        <dbReference type="Pfam" id="PF07282"/>
    </source>
</evidence>
<dbReference type="GO" id="GO:0046872">
    <property type="term" value="F:metal ion binding"/>
    <property type="evidence" value="ECO:0007669"/>
    <property type="project" value="UniProtKB-KW"/>
</dbReference>
<evidence type="ECO:0000256" key="2">
    <source>
        <dbReference type="ARBA" id="ARBA00022842"/>
    </source>
</evidence>
<keyword evidence="1" id="KW-0479">Metal-binding</keyword>
<evidence type="ECO:0000256" key="3">
    <source>
        <dbReference type="ARBA" id="ARBA00023125"/>
    </source>
</evidence>
<evidence type="ECO:0000256" key="1">
    <source>
        <dbReference type="ARBA" id="ARBA00022723"/>
    </source>
</evidence>
<feature type="coiled-coil region" evidence="4">
    <location>
        <begin position="993"/>
        <end position="1020"/>
    </location>
</feature>
<feature type="region of interest" description="Disordered" evidence="5">
    <location>
        <begin position="452"/>
        <end position="472"/>
    </location>
</feature>
<reference evidence="7 8" key="1">
    <citation type="submission" date="2023-03" db="EMBL/GenBank/DDBJ databases">
        <title>Genome sequence of Lichtheimia ornata CBS 291.66.</title>
        <authorList>
            <person name="Mohabir J.T."/>
            <person name="Shea T.P."/>
            <person name="Kurbessoian T."/>
            <person name="Berby B."/>
            <person name="Fontaine J."/>
            <person name="Livny J."/>
            <person name="Gnirke A."/>
            <person name="Stajich J.E."/>
            <person name="Cuomo C.A."/>
        </authorList>
    </citation>
    <scope>NUCLEOTIDE SEQUENCE [LARGE SCALE GENOMIC DNA]</scope>
    <source>
        <strain evidence="7">CBS 291.66</strain>
    </source>
</reference>
<dbReference type="PANTHER" id="PTHR11081:SF9">
    <property type="entry name" value="FLAP ENDONUCLEASE 1"/>
    <property type="match status" value="1"/>
</dbReference>
<proteinExistence type="predicted"/>
<organism evidence="7 8">
    <name type="scientific">Lichtheimia ornata</name>
    <dbReference type="NCBI Taxonomy" id="688661"/>
    <lineage>
        <taxon>Eukaryota</taxon>
        <taxon>Fungi</taxon>
        <taxon>Fungi incertae sedis</taxon>
        <taxon>Mucoromycota</taxon>
        <taxon>Mucoromycotina</taxon>
        <taxon>Mucoromycetes</taxon>
        <taxon>Mucorales</taxon>
        <taxon>Lichtheimiaceae</taxon>
        <taxon>Lichtheimia</taxon>
    </lineage>
</organism>
<dbReference type="GeneID" id="83214419"/>
<sequence length="1431" mass="164597">MTILGIHDYMRREHLIDTDVNILQYIQQQQINVLVIDFCAEFFETLKETIAIPVFRELLQGRRNVEQHAQAVADRVNDFVDAVIERLERLQEQTGGDRIIILVIDGERLYAKNDTHRNRNQKRRDAYHQALKRVPDTLSDRMLRRFAYKWITFTDAIKEAMTNALNGRQVGQFNVELFDVHNPQRQPGVYYFTAQFEADPIVVHVAKLYHDQVKAIISKDGDLFAYHEGPNDISRITKFDWNLGDRFGQGQVTSKARLLQQLGYQNLDAPGVKDRAETEFAVIAATSGNDYATNERRVGFATIIRYMQQLRPNFAEDIDAIGILYVLISKIAMEKGFQELDGRVVLRFQIALYQFCRPRLPSPALGEIRFTPPQAEGALWNEIWIYGGPVPARDHVQNPGSRYTPLRRDNDYFDIDIDNTEQERIDPPPPAQESKRPKKQIRIHKKAFQKKEFPDEQSFRHPNNEGGSQGTYSYRSRGIVTAQAGLYSSVLAARKRTRRVSKGVVAKETFYDQDDETAIRQAGLVTHVIRNIARDMSYMRYAALHMANVAIRIANLHLDQQHKNKFNALFFDKQSANLWRDFLICAAKYDPNERVYRAKALQAQGMEYHEGHFDLLNEDGSLNNDKAFLKAYRDDTSFLALHNNMVKLGFARNVLMVARKIWHHQLGQMLDNAPVYSYMSLAVTETANNLDEVFRANTIRNFKSRYVVYLTQRVKQEAQGPVGWPNTTECVQALVNAVNNNQPIQGIAIAEDLVQAIGDFVEKMRIYYADENRHFNVDTCRLELVRKSTSPDHWPEDINNLVKYLFNAIWDTPLYDGEETTENDEQQDTTNMAQMVQGLPIPLQQGIQGFIDHEREVIAPYVGGLNLRQCLGLPANETAAEGSNVIPSGDDEEIIFDLDDAELELEDSFFGRVQSKNGGPLLGLSARMLEECAGLMTFPLAPLQQFGQVHIPINHSFVEKELLRHFDIFSRSYIDEKDANLQQLRGEFEVQPNAPLQNQINELQDEIILLNQDVNQLKRASSANLFDELYDIKHCGTVISMNGNVNRVSLSNRNYLRWLNQKIPEHDDVHQNTKRRFTARPYFTTNGITVSAIYVDWQKGKRDDMSARYLKEIRRTTREHLVHDFHPLPTTDPDLSIHYQGVVGLDFGEVCAVASVFRPTDSTLPGSQLVVKRNFLYGKTAALVLWLEKRKRRSDQDILGIEQQLSVGSTHGTLADYHIYLQALKEHNRGKRLMEFYSHPSVLRRNWSNKMSQQSALDKTCSLIINQAAQAREEVDTRPLVFAFGMDGLSEKARKGQPSPMDHKVSRALYRKIRQLNARRRRPMRHALTRVDEYKTSKTCCRCIKSRGVLPVNENVEYLGRPPRIGDARSRVDNSGQFRTFRVVRCNTCNRIFHRDGNAAENMCTIARYYLRYNRRQARFIRPSRVHQPAP</sequence>
<dbReference type="InterPro" id="IPR010095">
    <property type="entry name" value="Cas12f1-like_TNB"/>
</dbReference>
<name>A0AAD7V1R7_9FUNG</name>
<dbReference type="RefSeq" id="XP_058342107.1">
    <property type="nucleotide sequence ID" value="XM_058487030.1"/>
</dbReference>
<dbReference type="SUPFAM" id="SSF88723">
    <property type="entry name" value="PIN domain-like"/>
    <property type="match status" value="1"/>
</dbReference>
<keyword evidence="8" id="KW-1185">Reference proteome</keyword>
<keyword evidence="3" id="KW-0238">DNA-binding</keyword>
<evidence type="ECO:0000313" key="7">
    <source>
        <dbReference type="EMBL" id="KAJ8657194.1"/>
    </source>
</evidence>
<comment type="caution">
    <text evidence="7">The sequence shown here is derived from an EMBL/GenBank/DDBJ whole genome shotgun (WGS) entry which is preliminary data.</text>
</comment>
<dbReference type="Pfam" id="PF07282">
    <property type="entry name" value="Cas12f1-like_TNB"/>
    <property type="match status" value="1"/>
</dbReference>
<dbReference type="PANTHER" id="PTHR11081">
    <property type="entry name" value="FLAP ENDONUCLEASE FAMILY MEMBER"/>
    <property type="match status" value="1"/>
</dbReference>
<dbReference type="GO" id="GO:0017108">
    <property type="term" value="F:5'-flap endonuclease activity"/>
    <property type="evidence" value="ECO:0007669"/>
    <property type="project" value="TreeGrafter"/>
</dbReference>
<accession>A0AAD7V1R7</accession>
<evidence type="ECO:0000313" key="8">
    <source>
        <dbReference type="Proteomes" id="UP001234581"/>
    </source>
</evidence>
<keyword evidence="2" id="KW-0460">Magnesium</keyword>
<dbReference type="InterPro" id="IPR006084">
    <property type="entry name" value="XPG/Rad2"/>
</dbReference>